<keyword evidence="1" id="KW-1133">Transmembrane helix</keyword>
<keyword evidence="1" id="KW-1003">Cell membrane</keyword>
<dbReference type="EMBL" id="DVLP01000146">
    <property type="protein sequence ID" value="HIT74890.1"/>
    <property type="molecule type" value="Genomic_DNA"/>
</dbReference>
<keyword evidence="1" id="KW-0812">Transmembrane</keyword>
<comment type="similarity">
    <text evidence="1">Belongs to the vitamin uptake transporter (VUT/ECF) (TC 2.A.88) family. Q precursor transporter subfamily.</text>
</comment>
<dbReference type="GO" id="GO:0022857">
    <property type="term" value="F:transmembrane transporter activity"/>
    <property type="evidence" value="ECO:0007669"/>
    <property type="project" value="UniProtKB-UniRule"/>
</dbReference>
<dbReference type="PANTHER" id="PTHR34300:SF2">
    <property type="entry name" value="QUEUOSINE PRECURSOR TRANSPORTER-RELATED"/>
    <property type="match status" value="1"/>
</dbReference>
<feature type="transmembrane region" description="Helical" evidence="1">
    <location>
        <begin position="180"/>
        <end position="206"/>
    </location>
</feature>
<keyword evidence="1" id="KW-0472">Membrane</keyword>
<reference evidence="2" key="1">
    <citation type="submission" date="2020-10" db="EMBL/GenBank/DDBJ databases">
        <authorList>
            <person name="Gilroy R."/>
        </authorList>
    </citation>
    <scope>NUCLEOTIDE SEQUENCE</scope>
    <source>
        <strain evidence="2">ChiGjej1B1-24693</strain>
    </source>
</reference>
<evidence type="ECO:0000256" key="1">
    <source>
        <dbReference type="HAMAP-Rule" id="MF_02088"/>
    </source>
</evidence>
<keyword evidence="1" id="KW-0813">Transport</keyword>
<gene>
    <name evidence="2" type="ORF">IAA98_04835</name>
</gene>
<dbReference type="AlphaFoldDB" id="A0A9D1GYM0"/>
<accession>A0A9D1GYM0</accession>
<feature type="transmembrane region" description="Helical" evidence="1">
    <location>
        <begin position="144"/>
        <end position="168"/>
    </location>
</feature>
<dbReference type="HAMAP" id="MF_02088">
    <property type="entry name" value="Q_prec_transport"/>
    <property type="match status" value="1"/>
</dbReference>
<evidence type="ECO:0000313" key="3">
    <source>
        <dbReference type="Proteomes" id="UP000886842"/>
    </source>
</evidence>
<dbReference type="NCBIfam" id="TIGR00697">
    <property type="entry name" value="queuosine precursor transporter"/>
    <property type="match status" value="1"/>
</dbReference>
<feature type="transmembrane region" description="Helical" evidence="1">
    <location>
        <begin position="74"/>
        <end position="94"/>
    </location>
</feature>
<feature type="transmembrane region" description="Helical" evidence="1">
    <location>
        <begin position="33"/>
        <end position="54"/>
    </location>
</feature>
<reference evidence="2" key="2">
    <citation type="journal article" date="2021" name="PeerJ">
        <title>Extensive microbial diversity within the chicken gut microbiome revealed by metagenomics and culture.</title>
        <authorList>
            <person name="Gilroy R."/>
            <person name="Ravi A."/>
            <person name="Getino M."/>
            <person name="Pursley I."/>
            <person name="Horton D.L."/>
            <person name="Alikhan N.F."/>
            <person name="Baker D."/>
            <person name="Gharbi K."/>
            <person name="Hall N."/>
            <person name="Watson M."/>
            <person name="Adriaenssens E.M."/>
            <person name="Foster-Nyarko E."/>
            <person name="Jarju S."/>
            <person name="Secka A."/>
            <person name="Antonio M."/>
            <person name="Oren A."/>
            <person name="Chaudhuri R.R."/>
            <person name="La Ragione R."/>
            <person name="Hildebrand F."/>
            <person name="Pallen M.J."/>
        </authorList>
    </citation>
    <scope>NUCLEOTIDE SEQUENCE</scope>
    <source>
        <strain evidence="2">ChiGjej1B1-24693</strain>
    </source>
</reference>
<dbReference type="InterPro" id="IPR003744">
    <property type="entry name" value="YhhQ"/>
</dbReference>
<comment type="subcellular location">
    <subcellularLocation>
        <location evidence="1">Cell membrane</location>
        <topology evidence="1">Multi-pass membrane protein</topology>
    </subcellularLocation>
</comment>
<dbReference type="Proteomes" id="UP000886842">
    <property type="component" value="Unassembled WGS sequence"/>
</dbReference>
<dbReference type="PANTHER" id="PTHR34300">
    <property type="entry name" value="QUEUOSINE PRECURSOR TRANSPORTER-RELATED"/>
    <property type="match status" value="1"/>
</dbReference>
<dbReference type="GO" id="GO:0005886">
    <property type="term" value="C:plasma membrane"/>
    <property type="evidence" value="ECO:0007669"/>
    <property type="project" value="UniProtKB-SubCell"/>
</dbReference>
<organism evidence="2 3">
    <name type="scientific">Candidatus Avipropionibacterium avicola</name>
    <dbReference type="NCBI Taxonomy" id="2840701"/>
    <lineage>
        <taxon>Bacteria</taxon>
        <taxon>Bacillati</taxon>
        <taxon>Actinomycetota</taxon>
        <taxon>Actinomycetes</taxon>
        <taxon>Propionibacteriales</taxon>
        <taxon>Propionibacteriaceae</taxon>
        <taxon>Propionibacteriaceae incertae sedis</taxon>
        <taxon>Candidatus Avipropionibacterium</taxon>
    </lineage>
</organism>
<name>A0A9D1GYM0_9ACTN</name>
<feature type="transmembrane region" description="Helical" evidence="1">
    <location>
        <begin position="106"/>
        <end position="132"/>
    </location>
</feature>
<evidence type="ECO:0000313" key="2">
    <source>
        <dbReference type="EMBL" id="HIT74890.1"/>
    </source>
</evidence>
<proteinExistence type="inferred from homology"/>
<comment type="caution">
    <text evidence="2">The sequence shown here is derived from an EMBL/GenBank/DDBJ whole genome shotgun (WGS) entry which is preliminary data.</text>
</comment>
<feature type="transmembrane region" description="Helical" evidence="1">
    <location>
        <begin position="212"/>
        <end position="238"/>
    </location>
</feature>
<protein>
    <recommendedName>
        <fullName evidence="1">Probable queuosine precursor transporter</fullName>
        <shortName evidence="1">Q precursor transporter</shortName>
    </recommendedName>
</protein>
<sequence length="255" mass="27176">MPTWSSACAVAAESATTILAVTDSRSAAPSRALGCYDIVVGLFCGLLLISNIAATKPIQFGPELMLGPVQLLPIVADGGAFLFPLTYILGDVLAEVYGLRRARRTIFIGFGLAALMSLCFLVVGAAPAAASWPNQEAWSTVLGFVWRISLASLLGYLAGQLLNAWVLVKIRERTGEKALWARLLGSTVVGELADTAIFCTVAFAGVMTGAELLNYTVVGFVYKVLVEVCLLPITYLVIRTVRRRERLAHPDGAVA</sequence>
<dbReference type="Pfam" id="PF02592">
    <property type="entry name" value="Vut_1"/>
    <property type="match status" value="1"/>
</dbReference>
<comment type="function">
    <text evidence="1">Involved in the import of queuosine (Q) precursors, required for Q precursor salvage.</text>
</comment>